<evidence type="ECO:0000313" key="1">
    <source>
        <dbReference type="EMBL" id="KAK7252287.1"/>
    </source>
</evidence>
<name>A0AAN9EBW9_CROPI</name>
<accession>A0AAN9EBW9</accession>
<dbReference type="AlphaFoldDB" id="A0AAN9EBW9"/>
<comment type="caution">
    <text evidence="1">The sequence shown here is derived from an EMBL/GenBank/DDBJ whole genome shotgun (WGS) entry which is preliminary data.</text>
</comment>
<proteinExistence type="predicted"/>
<evidence type="ECO:0000313" key="2">
    <source>
        <dbReference type="Proteomes" id="UP001372338"/>
    </source>
</evidence>
<organism evidence="1 2">
    <name type="scientific">Crotalaria pallida</name>
    <name type="common">Smooth rattlebox</name>
    <name type="synonym">Crotalaria striata</name>
    <dbReference type="NCBI Taxonomy" id="3830"/>
    <lineage>
        <taxon>Eukaryota</taxon>
        <taxon>Viridiplantae</taxon>
        <taxon>Streptophyta</taxon>
        <taxon>Embryophyta</taxon>
        <taxon>Tracheophyta</taxon>
        <taxon>Spermatophyta</taxon>
        <taxon>Magnoliopsida</taxon>
        <taxon>eudicotyledons</taxon>
        <taxon>Gunneridae</taxon>
        <taxon>Pentapetalae</taxon>
        <taxon>rosids</taxon>
        <taxon>fabids</taxon>
        <taxon>Fabales</taxon>
        <taxon>Fabaceae</taxon>
        <taxon>Papilionoideae</taxon>
        <taxon>50 kb inversion clade</taxon>
        <taxon>genistoids sensu lato</taxon>
        <taxon>core genistoids</taxon>
        <taxon>Crotalarieae</taxon>
        <taxon>Crotalaria</taxon>
    </lineage>
</organism>
<keyword evidence="2" id="KW-1185">Reference proteome</keyword>
<gene>
    <name evidence="1" type="ORF">RIF29_36126</name>
</gene>
<protein>
    <submittedName>
        <fullName evidence="1">Uncharacterized protein</fullName>
    </submittedName>
</protein>
<dbReference type="Proteomes" id="UP001372338">
    <property type="component" value="Unassembled WGS sequence"/>
</dbReference>
<reference evidence="1 2" key="1">
    <citation type="submission" date="2024-01" db="EMBL/GenBank/DDBJ databases">
        <title>The genomes of 5 underutilized Papilionoideae crops provide insights into root nodulation and disease resistanc.</title>
        <authorList>
            <person name="Yuan L."/>
        </authorList>
    </citation>
    <scope>NUCLEOTIDE SEQUENCE [LARGE SCALE GENOMIC DNA]</scope>
    <source>
        <strain evidence="1">ZHUSHIDOU_FW_LH</strain>
        <tissue evidence="1">Leaf</tissue>
    </source>
</reference>
<dbReference type="EMBL" id="JAYWIO010000007">
    <property type="protein sequence ID" value="KAK7252287.1"/>
    <property type="molecule type" value="Genomic_DNA"/>
</dbReference>
<sequence>METIPLLGFVTKSEGKNERSTIQDDLKERSNKKVKMNDNVVSDTSEMEEILQVRDEADPKSPKISYAAASFMHSVGDNTQGVFVVSDDEELSENKWYSQEDENVNDEEFDPCPEIEVSQVEFEEWCKLKIVNLPKDCYHFKF</sequence>